<organism evidence="9 10">
    <name type="scientific">Aphanocapsa feldmannii 277cV</name>
    <dbReference type="NCBI Taxonomy" id="2507553"/>
    <lineage>
        <taxon>Bacteria</taxon>
        <taxon>Bacillati</taxon>
        <taxon>Cyanobacteriota</taxon>
        <taxon>Cyanophyceae</taxon>
        <taxon>Oscillatoriophycideae</taxon>
        <taxon>Chroococcales</taxon>
        <taxon>Microcystaceae</taxon>
        <taxon>Aphanocapsa</taxon>
    </lineage>
</organism>
<keyword evidence="4 9" id="KW-0808">Transferase</keyword>
<evidence type="ECO:0000259" key="8">
    <source>
        <dbReference type="Pfam" id="PF13720"/>
    </source>
</evidence>
<dbReference type="InterPro" id="IPR037157">
    <property type="entry name" value="Acetyltransf_C_sf"/>
</dbReference>
<proteinExistence type="predicted"/>
<dbReference type="GO" id="GO:0008780">
    <property type="term" value="F:acyl-[acyl-carrier-protein]-UDP-N-acetylglucosamine O-acyltransferase activity"/>
    <property type="evidence" value="ECO:0007669"/>
    <property type="project" value="UniProtKB-EC"/>
</dbReference>
<dbReference type="Gene3D" id="1.20.1180.10">
    <property type="entry name" value="Udp N-acetylglucosamine O-acyltransferase, C-terminal domain"/>
    <property type="match status" value="1"/>
</dbReference>
<dbReference type="InterPro" id="IPR011004">
    <property type="entry name" value="Trimer_LpxA-like_sf"/>
</dbReference>
<keyword evidence="3" id="KW-0441">Lipid A biosynthesis</keyword>
<feature type="domain" description="UDP N-acetylglucosamine O-acyltransferase C-terminal" evidence="8">
    <location>
        <begin position="180"/>
        <end position="259"/>
    </location>
</feature>
<dbReference type="PANTHER" id="PTHR43480">
    <property type="entry name" value="ACYL-[ACYL-CARRIER-PROTEIN]--UDP-N-ACETYLGLUCOSAMINE O-ACYLTRANSFERASE"/>
    <property type="match status" value="1"/>
</dbReference>
<evidence type="ECO:0000256" key="2">
    <source>
        <dbReference type="ARBA" id="ARBA00022516"/>
    </source>
</evidence>
<dbReference type="InterPro" id="IPR001451">
    <property type="entry name" value="Hexapep"/>
</dbReference>
<evidence type="ECO:0000256" key="3">
    <source>
        <dbReference type="ARBA" id="ARBA00022556"/>
    </source>
</evidence>
<dbReference type="EMBL" id="SRMO01000067">
    <property type="protein sequence ID" value="TGG92125.1"/>
    <property type="molecule type" value="Genomic_DNA"/>
</dbReference>
<dbReference type="GO" id="GO:0043886">
    <property type="term" value="F:structural constituent of carboxysome shell"/>
    <property type="evidence" value="ECO:0007669"/>
    <property type="project" value="UniProtKB-ARBA"/>
</dbReference>
<gene>
    <name evidence="9" type="primary">lpxA</name>
    <name evidence="9" type="ORF">ERJ67_06780</name>
</gene>
<keyword evidence="2" id="KW-0444">Lipid biosynthesis</keyword>
<dbReference type="PROSITE" id="PS00101">
    <property type="entry name" value="HEXAPEP_TRANSFERASES"/>
    <property type="match status" value="1"/>
</dbReference>
<keyword evidence="6" id="KW-0443">Lipid metabolism</keyword>
<keyword evidence="5" id="KW-0677">Repeat</keyword>
<keyword evidence="7 9" id="KW-0012">Acyltransferase</keyword>
<name>A0A524RN22_9CHRO</name>
<keyword evidence="1" id="KW-0963">Cytoplasm</keyword>
<dbReference type="InterPro" id="IPR029098">
    <property type="entry name" value="Acetyltransf_C"/>
</dbReference>
<dbReference type="GO" id="GO:0016020">
    <property type="term" value="C:membrane"/>
    <property type="evidence" value="ECO:0007669"/>
    <property type="project" value="GOC"/>
</dbReference>
<evidence type="ECO:0000256" key="4">
    <source>
        <dbReference type="ARBA" id="ARBA00022679"/>
    </source>
</evidence>
<sequence>MTAGLATSIHSSACVAPSAQLGRAVQVGPGAMIGPHVHVGDGCWIGPNVVLDGYLTLGARNRVFPGACLGLEPQDLKYRGAPTAVLIGDDNTFRECVTVNRATHEGEVTQIGNGNLLMAYSHLAHNTLLGSGIVIANAVQVAGHVVIEDHAVIGGVVGIHQFVRIGSMAMVGGMSRVVRDVPPFCIVEGNPCRVGGLNRVGLKRRGLAGLDSGRQVRDLERIWRDFYRGDKTMIEALQQAEAQPLSPLAEQFVRFMAASLGSRRRGPMSRARA</sequence>
<dbReference type="Gene3D" id="2.160.10.10">
    <property type="entry name" value="Hexapeptide repeat proteins"/>
    <property type="match status" value="1"/>
</dbReference>
<dbReference type="CDD" id="cd03351">
    <property type="entry name" value="LbH_UDP-GlcNAc_AT"/>
    <property type="match status" value="1"/>
</dbReference>
<dbReference type="Pfam" id="PF00132">
    <property type="entry name" value="Hexapep"/>
    <property type="match status" value="1"/>
</dbReference>
<protein>
    <submittedName>
        <fullName evidence="9">Acyl-ACP--UDP-N-acetylglucosamine O-acyltransferase</fullName>
        <ecNumber evidence="9">2.3.1.129</ecNumber>
    </submittedName>
</protein>
<dbReference type="GO" id="GO:0009245">
    <property type="term" value="P:lipid A biosynthetic process"/>
    <property type="evidence" value="ECO:0007669"/>
    <property type="project" value="UniProtKB-KW"/>
</dbReference>
<dbReference type="Proteomes" id="UP000317990">
    <property type="component" value="Unassembled WGS sequence"/>
</dbReference>
<accession>A0A524RN22</accession>
<dbReference type="AlphaFoldDB" id="A0A524RN22"/>
<evidence type="ECO:0000313" key="10">
    <source>
        <dbReference type="Proteomes" id="UP000317990"/>
    </source>
</evidence>
<evidence type="ECO:0000256" key="7">
    <source>
        <dbReference type="ARBA" id="ARBA00023315"/>
    </source>
</evidence>
<dbReference type="NCBIfam" id="TIGR01852">
    <property type="entry name" value="lipid_A_lpxA"/>
    <property type="match status" value="1"/>
</dbReference>
<evidence type="ECO:0000313" key="9">
    <source>
        <dbReference type="EMBL" id="TGG92125.1"/>
    </source>
</evidence>
<dbReference type="NCBIfam" id="NF003657">
    <property type="entry name" value="PRK05289.1"/>
    <property type="match status" value="1"/>
</dbReference>
<dbReference type="EC" id="2.3.1.129" evidence="9"/>
<dbReference type="PIRSF" id="PIRSF000456">
    <property type="entry name" value="UDP-GlcNAc_acltr"/>
    <property type="match status" value="1"/>
</dbReference>
<comment type="caution">
    <text evidence="9">The sequence shown here is derived from an EMBL/GenBank/DDBJ whole genome shotgun (WGS) entry which is preliminary data.</text>
</comment>
<dbReference type="GO" id="GO:0031470">
    <property type="term" value="C:carboxysome"/>
    <property type="evidence" value="ECO:0007669"/>
    <property type="project" value="UniProtKB-ARBA"/>
</dbReference>
<evidence type="ECO:0000256" key="5">
    <source>
        <dbReference type="ARBA" id="ARBA00022737"/>
    </source>
</evidence>
<dbReference type="SUPFAM" id="SSF51161">
    <property type="entry name" value="Trimeric LpxA-like enzymes"/>
    <property type="match status" value="1"/>
</dbReference>
<dbReference type="Pfam" id="PF13720">
    <property type="entry name" value="Acetyltransf_11"/>
    <property type="match status" value="1"/>
</dbReference>
<dbReference type="PANTHER" id="PTHR43480:SF1">
    <property type="entry name" value="ACYL-[ACYL-CARRIER-PROTEIN]--UDP-N-ACETYLGLUCOSAMINE O-ACYLTRANSFERASE, MITOCHONDRIAL-RELATED"/>
    <property type="match status" value="1"/>
</dbReference>
<dbReference type="InterPro" id="IPR010137">
    <property type="entry name" value="Lipid_A_LpxA"/>
</dbReference>
<evidence type="ECO:0000256" key="6">
    <source>
        <dbReference type="ARBA" id="ARBA00023098"/>
    </source>
</evidence>
<reference evidence="9 10" key="1">
    <citation type="journal article" date="2019" name="mSystems">
        <title>Life at home and on the roam: Genomic adaptions reflect the dual lifestyle of an intracellular, facultative symbiont.</title>
        <authorList>
            <person name="Burgsdorf I."/>
        </authorList>
    </citation>
    <scope>NUCLEOTIDE SEQUENCE [LARGE SCALE GENOMIC DNA]</scope>
    <source>
        <strain evidence="9">277cV</strain>
    </source>
</reference>
<evidence type="ECO:0000256" key="1">
    <source>
        <dbReference type="ARBA" id="ARBA00022490"/>
    </source>
</evidence>
<dbReference type="InterPro" id="IPR018357">
    <property type="entry name" value="Hexapep_transf_CS"/>
</dbReference>